<feature type="chain" id="PRO_5038771503" evidence="1">
    <location>
        <begin position="29"/>
        <end position="200"/>
    </location>
</feature>
<reference evidence="2 3" key="1">
    <citation type="submission" date="2017-11" db="EMBL/GenBank/DDBJ databases">
        <title>Genome sequence of Lysinibacillus sphaericus, a lignin-degrading bacteria isolated from municipal solid waste soil.</title>
        <authorList>
            <person name="Persinoti G.F."/>
            <person name="Paixao D.A."/>
            <person name="Bugg T.D."/>
            <person name="Squina F.M."/>
        </authorList>
    </citation>
    <scope>NUCLEOTIDE SEQUENCE [LARGE SCALE GENOMIC DNA]</scope>
    <source>
        <strain evidence="2 3">A1</strain>
    </source>
</reference>
<proteinExistence type="predicted"/>
<accession>A0A2S5D4X5</accession>
<gene>
    <name evidence="2" type="ORF">LYSIN_02910</name>
</gene>
<dbReference type="AlphaFoldDB" id="A0A2S5D4X5"/>
<protein>
    <submittedName>
        <fullName evidence="2">Uncharacterized protein</fullName>
    </submittedName>
</protein>
<organism evidence="2 3">
    <name type="scientific">Lysinibacillus sphaericus</name>
    <name type="common">Bacillus sphaericus</name>
    <dbReference type="NCBI Taxonomy" id="1421"/>
    <lineage>
        <taxon>Bacteria</taxon>
        <taxon>Bacillati</taxon>
        <taxon>Bacillota</taxon>
        <taxon>Bacilli</taxon>
        <taxon>Bacillales</taxon>
        <taxon>Bacillaceae</taxon>
        <taxon>Lysinibacillus</taxon>
    </lineage>
</organism>
<sequence length="200" mass="22880">MKKVFFKVSLLLSFTLVLFIFSSQEASANGFNLELVSSSKVDFENLYIKKSDGSITAFDNIKDMQLHLNYINSNGYAPEFITLARLGHRLIGTQYKYRVFSGYSKFTPFWTKASLYTLTNNQSESFSSTTNTDWGSINFSFSKSYGVSTNIPADSTRYSRLAGYADLKIERYYVSLPNLHNGYYKTEVTVQNIYIDPIYQ</sequence>
<dbReference type="EMBL" id="PGLV01000001">
    <property type="protein sequence ID" value="POZ58126.1"/>
    <property type="molecule type" value="Genomic_DNA"/>
</dbReference>
<dbReference type="RefSeq" id="WP_069512828.1">
    <property type="nucleotide sequence ID" value="NZ_JOTQ01000044.1"/>
</dbReference>
<evidence type="ECO:0000313" key="3">
    <source>
        <dbReference type="Proteomes" id="UP000237319"/>
    </source>
</evidence>
<evidence type="ECO:0000313" key="2">
    <source>
        <dbReference type="EMBL" id="POZ58126.1"/>
    </source>
</evidence>
<name>A0A2S5D4X5_LYSSH</name>
<keyword evidence="1" id="KW-0732">Signal</keyword>
<keyword evidence="3" id="KW-1185">Reference proteome</keyword>
<dbReference type="Proteomes" id="UP000237319">
    <property type="component" value="Unassembled WGS sequence"/>
</dbReference>
<evidence type="ECO:0000256" key="1">
    <source>
        <dbReference type="SAM" id="SignalP"/>
    </source>
</evidence>
<feature type="signal peptide" evidence="1">
    <location>
        <begin position="1"/>
        <end position="28"/>
    </location>
</feature>
<comment type="caution">
    <text evidence="2">The sequence shown here is derived from an EMBL/GenBank/DDBJ whole genome shotgun (WGS) entry which is preliminary data.</text>
</comment>